<evidence type="ECO:0000256" key="9">
    <source>
        <dbReference type="ARBA" id="ARBA00022958"/>
    </source>
</evidence>
<dbReference type="GO" id="GO:0005737">
    <property type="term" value="C:cytoplasm"/>
    <property type="evidence" value="ECO:0007669"/>
    <property type="project" value="UniProtKB-SubCell"/>
</dbReference>
<dbReference type="STRING" id="295068.MAQ5080_03390"/>
<evidence type="ECO:0000256" key="7">
    <source>
        <dbReference type="ARBA" id="ARBA00022840"/>
    </source>
</evidence>
<dbReference type="EC" id="2.5.1.6" evidence="10"/>
<dbReference type="FunFam" id="3.30.300.10:FF:000004">
    <property type="entry name" value="S-adenosylmethionine synthase"/>
    <property type="match status" value="1"/>
</dbReference>
<evidence type="ECO:0000256" key="1">
    <source>
        <dbReference type="ARBA" id="ARBA00005224"/>
    </source>
</evidence>
<feature type="binding site" description="in other chain" evidence="10">
    <location>
        <begin position="247"/>
        <end position="248"/>
    </location>
    <ligand>
        <name>ATP</name>
        <dbReference type="ChEBI" id="CHEBI:30616"/>
        <note>ligand shared between two neighboring subunits</note>
    </ligand>
</feature>
<keyword evidence="5 10" id="KW-0479">Metal-binding</keyword>
<dbReference type="SUPFAM" id="SSF55973">
    <property type="entry name" value="S-adenosylmethionine synthetase"/>
    <property type="match status" value="3"/>
</dbReference>
<keyword evidence="9 10" id="KW-0630">Potassium</keyword>
<dbReference type="Pfam" id="PF02773">
    <property type="entry name" value="S-AdoMet_synt_C"/>
    <property type="match status" value="1"/>
</dbReference>
<comment type="function">
    <text evidence="10">Catalyzes the formation of S-adenosylmethionine (AdoMet) from methionine and ATP. The overall synthetic reaction is composed of two sequential steps, AdoMet formation and the subsequent tripolyphosphate hydrolysis which occurs prior to release of AdoMet from the enzyme.</text>
</comment>
<dbReference type="InterPro" id="IPR022630">
    <property type="entry name" value="S-AdoMet_synt_C"/>
</dbReference>
<name>A0A1A8TQF3_9GAMM</name>
<keyword evidence="8 10" id="KW-0460">Magnesium</keyword>
<dbReference type="InterPro" id="IPR022628">
    <property type="entry name" value="S-AdoMet_synt_N"/>
</dbReference>
<dbReference type="GO" id="GO:0006556">
    <property type="term" value="P:S-adenosylmethionine biosynthetic process"/>
    <property type="evidence" value="ECO:0007669"/>
    <property type="project" value="UniProtKB-UniRule"/>
</dbReference>
<feature type="binding site" evidence="10">
    <location>
        <position position="44"/>
    </location>
    <ligand>
        <name>K(+)</name>
        <dbReference type="ChEBI" id="CHEBI:29103"/>
    </ligand>
</feature>
<dbReference type="InterPro" id="IPR002133">
    <property type="entry name" value="S-AdoMet_synthetase"/>
</dbReference>
<evidence type="ECO:0000256" key="10">
    <source>
        <dbReference type="HAMAP-Rule" id="MF_00086"/>
    </source>
</evidence>
<evidence type="ECO:0000256" key="12">
    <source>
        <dbReference type="RuleBase" id="RU004462"/>
    </source>
</evidence>
<comment type="cofactor">
    <cofactor evidence="10">
        <name>K(+)</name>
        <dbReference type="ChEBI" id="CHEBI:29103"/>
    </cofactor>
    <text evidence="10">Binds 1 potassium ion per subunit.</text>
</comment>
<dbReference type="GO" id="GO:0005524">
    <property type="term" value="F:ATP binding"/>
    <property type="evidence" value="ECO:0007669"/>
    <property type="project" value="UniProtKB-UniRule"/>
</dbReference>
<organism evidence="16 17">
    <name type="scientific">Marinomonas aquimarina</name>
    <dbReference type="NCBI Taxonomy" id="295068"/>
    <lineage>
        <taxon>Bacteria</taxon>
        <taxon>Pseudomonadati</taxon>
        <taxon>Pseudomonadota</taxon>
        <taxon>Gammaproteobacteria</taxon>
        <taxon>Oceanospirillales</taxon>
        <taxon>Oceanospirillaceae</taxon>
        <taxon>Marinomonas</taxon>
    </lineage>
</organism>
<comment type="pathway">
    <text evidence="1 10">Amino-acid biosynthesis; S-adenosyl-L-methionine biosynthesis; S-adenosyl-L-methionine from L-methionine: step 1/1.</text>
</comment>
<comment type="similarity">
    <text evidence="2 10 12">Belongs to the AdoMet synthase family.</text>
</comment>
<keyword evidence="10" id="KW-0963">Cytoplasm</keyword>
<feature type="binding site" description="in other chain" evidence="10">
    <location>
        <position position="100"/>
    </location>
    <ligand>
        <name>L-methionine</name>
        <dbReference type="ChEBI" id="CHEBI:57844"/>
        <note>ligand shared between two neighboring subunits</note>
    </ligand>
</feature>
<dbReference type="PROSITE" id="PS00376">
    <property type="entry name" value="ADOMET_SYNTHASE_1"/>
    <property type="match status" value="1"/>
</dbReference>
<evidence type="ECO:0000256" key="3">
    <source>
        <dbReference type="ARBA" id="ARBA00022563"/>
    </source>
</evidence>
<feature type="binding site" description="in other chain" evidence="10">
    <location>
        <position position="272"/>
    </location>
    <ligand>
        <name>L-methionine</name>
        <dbReference type="ChEBI" id="CHEBI:57844"/>
        <note>ligand shared between two neighboring subunits</note>
    </ligand>
</feature>
<evidence type="ECO:0000256" key="4">
    <source>
        <dbReference type="ARBA" id="ARBA00022679"/>
    </source>
</evidence>
<feature type="binding site" description="in other chain" evidence="10">
    <location>
        <begin position="165"/>
        <end position="167"/>
    </location>
    <ligand>
        <name>ATP</name>
        <dbReference type="ChEBI" id="CHEBI:30616"/>
        <note>ligand shared between two neighboring subunits</note>
    </ligand>
</feature>
<comment type="catalytic activity">
    <reaction evidence="10">
        <text>L-methionine + ATP + H2O = S-adenosyl-L-methionine + phosphate + diphosphate</text>
        <dbReference type="Rhea" id="RHEA:21080"/>
        <dbReference type="ChEBI" id="CHEBI:15377"/>
        <dbReference type="ChEBI" id="CHEBI:30616"/>
        <dbReference type="ChEBI" id="CHEBI:33019"/>
        <dbReference type="ChEBI" id="CHEBI:43474"/>
        <dbReference type="ChEBI" id="CHEBI:57844"/>
        <dbReference type="ChEBI" id="CHEBI:59789"/>
        <dbReference type="EC" id="2.5.1.6"/>
    </reaction>
</comment>
<feature type="binding site" evidence="10">
    <location>
        <position position="18"/>
    </location>
    <ligand>
        <name>Mg(2+)</name>
        <dbReference type="ChEBI" id="CHEBI:18420"/>
    </ligand>
</feature>
<feature type="domain" description="S-adenosylmethionine synthetase N-terminal" evidence="13">
    <location>
        <begin position="6"/>
        <end position="102"/>
    </location>
</feature>
<comment type="subcellular location">
    <subcellularLocation>
        <location evidence="10 11">Cytoplasm</location>
    </subcellularLocation>
</comment>
<dbReference type="AlphaFoldDB" id="A0A1A8TQF3"/>
<dbReference type="OrthoDB" id="9801686at2"/>
<feature type="binding site" evidence="10">
    <location>
        <position position="241"/>
    </location>
    <ligand>
        <name>ATP</name>
        <dbReference type="ChEBI" id="CHEBI:30616"/>
        <note>ligand shared between two neighboring subunits</note>
    </ligand>
</feature>
<dbReference type="FunFam" id="3.30.300.10:FF:000003">
    <property type="entry name" value="S-adenosylmethionine synthase"/>
    <property type="match status" value="1"/>
</dbReference>
<feature type="domain" description="S-adenosylmethionine synthetase C-terminal" evidence="15">
    <location>
        <begin position="235"/>
        <end position="374"/>
    </location>
</feature>
<keyword evidence="3 10" id="KW-0554">One-carbon metabolism</keyword>
<dbReference type="NCBIfam" id="TIGR01034">
    <property type="entry name" value="metK"/>
    <property type="match status" value="1"/>
</dbReference>
<evidence type="ECO:0000256" key="5">
    <source>
        <dbReference type="ARBA" id="ARBA00022723"/>
    </source>
</evidence>
<dbReference type="CDD" id="cd18079">
    <property type="entry name" value="S-AdoMet_synt"/>
    <property type="match status" value="1"/>
</dbReference>
<dbReference type="PROSITE" id="PS00377">
    <property type="entry name" value="ADOMET_SYNTHASE_2"/>
    <property type="match status" value="1"/>
</dbReference>
<comment type="cofactor">
    <cofactor evidence="10">
        <name>Mg(2+)</name>
        <dbReference type="ChEBI" id="CHEBI:18420"/>
    </cofactor>
    <text evidence="10">Binds 2 divalent ions per subunit.</text>
</comment>
<dbReference type="Proteomes" id="UP000092627">
    <property type="component" value="Unassembled WGS sequence"/>
</dbReference>
<evidence type="ECO:0000256" key="6">
    <source>
        <dbReference type="ARBA" id="ARBA00022741"/>
    </source>
</evidence>
<dbReference type="RefSeq" id="WP_067206085.1">
    <property type="nucleotide sequence ID" value="NZ_FLOC01000028.1"/>
</dbReference>
<protein>
    <recommendedName>
        <fullName evidence="10">S-adenosylmethionine synthase</fullName>
        <shortName evidence="10">AdoMet synthase</shortName>
        <ecNumber evidence="10">2.5.1.6</ecNumber>
    </recommendedName>
    <alternativeName>
        <fullName evidence="10">MAT</fullName>
    </alternativeName>
    <alternativeName>
        <fullName evidence="10">Methionine adenosyltransferase</fullName>
    </alternativeName>
</protein>
<dbReference type="GO" id="GO:0004478">
    <property type="term" value="F:methionine adenosyltransferase activity"/>
    <property type="evidence" value="ECO:0007669"/>
    <property type="project" value="UniProtKB-UniRule"/>
</dbReference>
<dbReference type="Pfam" id="PF00438">
    <property type="entry name" value="S-AdoMet_synt_N"/>
    <property type="match status" value="1"/>
</dbReference>
<dbReference type="EMBL" id="FLOC01000028">
    <property type="protein sequence ID" value="SBS36205.1"/>
    <property type="molecule type" value="Genomic_DNA"/>
</dbReference>
<accession>A0A1A8TQF3</accession>
<dbReference type="UniPathway" id="UPA00315">
    <property type="reaction ID" value="UER00080"/>
</dbReference>
<keyword evidence="6 10" id="KW-0547">Nucleotide-binding</keyword>
<evidence type="ECO:0000256" key="2">
    <source>
        <dbReference type="ARBA" id="ARBA00009685"/>
    </source>
</evidence>
<feature type="binding site" description="in other chain" evidence="10">
    <location>
        <position position="16"/>
    </location>
    <ligand>
        <name>ATP</name>
        <dbReference type="ChEBI" id="CHEBI:30616"/>
        <note>ligand shared between two neighboring subunits</note>
    </ligand>
</feature>
<evidence type="ECO:0000313" key="16">
    <source>
        <dbReference type="EMBL" id="SBS36205.1"/>
    </source>
</evidence>
<feature type="domain" description="S-adenosylmethionine synthetase central" evidence="14">
    <location>
        <begin position="115"/>
        <end position="233"/>
    </location>
</feature>
<dbReference type="Pfam" id="PF02772">
    <property type="entry name" value="S-AdoMet_synt_M"/>
    <property type="match status" value="1"/>
</dbReference>
<feature type="binding site" evidence="10">
    <location>
        <position position="241"/>
    </location>
    <ligand>
        <name>L-methionine</name>
        <dbReference type="ChEBI" id="CHEBI:57844"/>
        <note>ligand shared between two neighboring subunits</note>
    </ligand>
</feature>
<dbReference type="GO" id="GO:0006730">
    <property type="term" value="P:one-carbon metabolic process"/>
    <property type="evidence" value="ECO:0007669"/>
    <property type="project" value="UniProtKB-KW"/>
</dbReference>
<keyword evidence="17" id="KW-1185">Reference proteome</keyword>
<keyword evidence="4 10" id="KW-0808">Transferase</keyword>
<feature type="binding site" evidence="10">
    <location>
        <position position="268"/>
    </location>
    <ligand>
        <name>ATP</name>
        <dbReference type="ChEBI" id="CHEBI:30616"/>
        <note>ligand shared between two neighboring subunits</note>
    </ligand>
</feature>
<evidence type="ECO:0000259" key="13">
    <source>
        <dbReference type="Pfam" id="PF00438"/>
    </source>
</evidence>
<gene>
    <name evidence="10 16" type="primary">metK</name>
    <name evidence="16" type="ORF">MAQ5080_03390</name>
</gene>
<feature type="region of interest" description="Flexible loop" evidence="10">
    <location>
        <begin position="100"/>
        <end position="110"/>
    </location>
</feature>
<comment type="subunit">
    <text evidence="10">Homotetramer; dimer of dimers.</text>
</comment>
<dbReference type="PIRSF" id="PIRSF000497">
    <property type="entry name" value="MAT"/>
    <property type="match status" value="1"/>
</dbReference>
<sequence>MSEYSLFTSESVSEGHPDKIADQVSDAILDAILKEDSEARVACETLVKTGMVLVAGEVRTNAWVDIEEIARGVVRDIGYNSSEMGFDWESCAVLNAIGKQSADIAVGVDEASDHEQGAGDQGLMFGFATNETDVLMPAPITYSHRLVQRQAEVRKNGTLDFLRPDAKSQVTFRYDENGKPCAIDAVVLSTQHSAAVKQSDLREAVMEEIIKPVLPEEWLSKETKYFINPTGQFIIGGPVGDCGLTGRKIIVDTYGGMARHGGGAFSGKDPSKVDRSAAYAGRYVAKNIVAAGLADKCEIQVSYAIGVAEPTSISINTFGTGKVSDALITQLVREHFELRPAGLIKMLDLKRPIYLPTAAYGHFGREEANFTWERTDKADVLRKAAGL</sequence>
<evidence type="ECO:0000256" key="8">
    <source>
        <dbReference type="ARBA" id="ARBA00022842"/>
    </source>
</evidence>
<dbReference type="InterPro" id="IPR022636">
    <property type="entry name" value="S-AdoMet_synthetase_sfam"/>
</dbReference>
<dbReference type="HAMAP" id="MF_00086">
    <property type="entry name" value="S_AdoMet_synth1"/>
    <property type="match status" value="1"/>
</dbReference>
<dbReference type="PANTHER" id="PTHR11964">
    <property type="entry name" value="S-ADENOSYLMETHIONINE SYNTHETASE"/>
    <property type="match status" value="1"/>
</dbReference>
<dbReference type="InterPro" id="IPR022629">
    <property type="entry name" value="S-AdoMet_synt_central"/>
</dbReference>
<evidence type="ECO:0000259" key="14">
    <source>
        <dbReference type="Pfam" id="PF02772"/>
    </source>
</evidence>
<feature type="binding site" evidence="10">
    <location>
        <position position="264"/>
    </location>
    <ligand>
        <name>ATP</name>
        <dbReference type="ChEBI" id="CHEBI:30616"/>
        <note>ligand shared between two neighboring subunits</note>
    </ligand>
</feature>
<dbReference type="InterPro" id="IPR022631">
    <property type="entry name" value="ADOMET_SYNTHASE_CS"/>
</dbReference>
<comment type="caution">
    <text evidence="10">Lacks conserved residue(s) required for the propagation of feature annotation.</text>
</comment>
<dbReference type="Gene3D" id="3.30.300.10">
    <property type="match status" value="3"/>
</dbReference>
<keyword evidence="7 10" id="KW-0067">ATP-binding</keyword>
<proteinExistence type="inferred from homology"/>
<dbReference type="GO" id="GO:0000287">
    <property type="term" value="F:magnesium ion binding"/>
    <property type="evidence" value="ECO:0007669"/>
    <property type="project" value="UniProtKB-UniRule"/>
</dbReference>
<evidence type="ECO:0000256" key="11">
    <source>
        <dbReference type="RuleBase" id="RU000542"/>
    </source>
</evidence>
<evidence type="ECO:0000313" key="17">
    <source>
        <dbReference type="Proteomes" id="UP000092627"/>
    </source>
</evidence>
<evidence type="ECO:0000259" key="15">
    <source>
        <dbReference type="Pfam" id="PF02773"/>
    </source>
</evidence>
<reference evidence="16 17" key="1">
    <citation type="submission" date="2016-06" db="EMBL/GenBank/DDBJ databases">
        <authorList>
            <person name="Kjaerup R.B."/>
            <person name="Dalgaard T.S."/>
            <person name="Juul-Madsen H.R."/>
        </authorList>
    </citation>
    <scope>NUCLEOTIDE SEQUENCE [LARGE SCALE GENOMIC DNA]</scope>
    <source>
        <strain evidence="16 17">CECT 5080</strain>
    </source>
</reference>
<feature type="binding site" description="in other chain" evidence="10">
    <location>
        <position position="57"/>
    </location>
    <ligand>
        <name>L-methionine</name>
        <dbReference type="ChEBI" id="CHEBI:57844"/>
        <note>ligand shared between two neighboring subunits</note>
    </ligand>
</feature>